<sequence length="208" mass="23864">MELTTLCLTALIIGFLLIGNSPIQMPREAWGYTLATAFFAVIGGASFFGQIIHTALPELQQTRETPEDYFEHLSKVLHHDRGKFSAHDRFYRKNIEFHQSDVGASHRYGASTWVVKPQASQACNPEEKKKRKRVARAKKKSSRRKRWARASCDRQEEKKKVWLTPKKKKSVAHAKEGRTLKKLWLTPEKRRRSCSVEEELMAGAQEAA</sequence>
<dbReference type="EMBL" id="JAAOAQ010000094">
    <property type="protein sequence ID" value="KAF5567793.1"/>
    <property type="molecule type" value="Genomic_DNA"/>
</dbReference>
<feature type="transmembrane region" description="Helical" evidence="2">
    <location>
        <begin position="29"/>
        <end position="49"/>
    </location>
</feature>
<evidence type="ECO:0000256" key="1">
    <source>
        <dbReference type="SAM" id="MobiDB-lite"/>
    </source>
</evidence>
<dbReference type="OrthoDB" id="5051987at2759"/>
<comment type="caution">
    <text evidence="3">The sequence shown here is derived from an EMBL/GenBank/DDBJ whole genome shotgun (WGS) entry which is preliminary data.</text>
</comment>
<protein>
    <submittedName>
        <fullName evidence="3">Uncharacterized protein</fullName>
    </submittedName>
</protein>
<dbReference type="AlphaFoldDB" id="A0A8H5K6L6"/>
<gene>
    <name evidence="3" type="ORF">FPHYL_3078</name>
</gene>
<keyword evidence="4" id="KW-1185">Reference proteome</keyword>
<proteinExistence type="predicted"/>
<accession>A0A8H5K6L6</accession>
<organism evidence="3 4">
    <name type="scientific">Fusarium phyllophilum</name>
    <dbReference type="NCBI Taxonomy" id="47803"/>
    <lineage>
        <taxon>Eukaryota</taxon>
        <taxon>Fungi</taxon>
        <taxon>Dikarya</taxon>
        <taxon>Ascomycota</taxon>
        <taxon>Pezizomycotina</taxon>
        <taxon>Sordariomycetes</taxon>
        <taxon>Hypocreomycetidae</taxon>
        <taxon>Hypocreales</taxon>
        <taxon>Nectriaceae</taxon>
        <taxon>Fusarium</taxon>
        <taxon>Fusarium fujikuroi species complex</taxon>
    </lineage>
</organism>
<feature type="compositionally biased region" description="Basic and acidic residues" evidence="1">
    <location>
        <begin position="151"/>
        <end position="160"/>
    </location>
</feature>
<feature type="compositionally biased region" description="Basic residues" evidence="1">
    <location>
        <begin position="129"/>
        <end position="148"/>
    </location>
</feature>
<evidence type="ECO:0000313" key="4">
    <source>
        <dbReference type="Proteomes" id="UP000582016"/>
    </source>
</evidence>
<feature type="region of interest" description="Disordered" evidence="1">
    <location>
        <begin position="122"/>
        <end position="175"/>
    </location>
</feature>
<keyword evidence="2" id="KW-0472">Membrane</keyword>
<name>A0A8H5K6L6_9HYPO</name>
<evidence type="ECO:0000313" key="3">
    <source>
        <dbReference type="EMBL" id="KAF5567793.1"/>
    </source>
</evidence>
<reference evidence="3 4" key="1">
    <citation type="submission" date="2020-05" db="EMBL/GenBank/DDBJ databases">
        <title>Identification and distribution of gene clusters putatively required for synthesis of sphingolipid metabolism inhibitors in phylogenetically diverse species of the filamentous fungus Fusarium.</title>
        <authorList>
            <person name="Kim H.-S."/>
            <person name="Busman M."/>
            <person name="Brown D.W."/>
            <person name="Divon H."/>
            <person name="Uhlig S."/>
            <person name="Proctor R.H."/>
        </authorList>
    </citation>
    <scope>NUCLEOTIDE SEQUENCE [LARGE SCALE GENOMIC DNA]</scope>
    <source>
        <strain evidence="3 4">NRRL 13617</strain>
    </source>
</reference>
<keyword evidence="2" id="KW-1133">Transmembrane helix</keyword>
<dbReference type="Proteomes" id="UP000582016">
    <property type="component" value="Unassembled WGS sequence"/>
</dbReference>
<evidence type="ECO:0000256" key="2">
    <source>
        <dbReference type="SAM" id="Phobius"/>
    </source>
</evidence>
<keyword evidence="2" id="KW-0812">Transmembrane</keyword>